<gene>
    <name evidence="4" type="ORF">MYF79_25185</name>
</gene>
<dbReference type="InterPro" id="IPR046947">
    <property type="entry name" value="LytR-like"/>
</dbReference>
<keyword evidence="1" id="KW-0597">Phosphoprotein</keyword>
<evidence type="ECO:0000259" key="3">
    <source>
        <dbReference type="PROSITE" id="PS50930"/>
    </source>
</evidence>
<dbReference type="SMART" id="SM00850">
    <property type="entry name" value="LytTR"/>
    <property type="match status" value="1"/>
</dbReference>
<keyword evidence="5" id="KW-1185">Reference proteome</keyword>
<dbReference type="Gene3D" id="3.40.50.2300">
    <property type="match status" value="1"/>
</dbReference>
<organism evidence="4 5">
    <name type="scientific">Chitinophaga filiformis</name>
    <name type="common">Myxococcus filiformis</name>
    <name type="synonym">Flexibacter filiformis</name>
    <dbReference type="NCBI Taxonomy" id="104663"/>
    <lineage>
        <taxon>Bacteria</taxon>
        <taxon>Pseudomonadati</taxon>
        <taxon>Bacteroidota</taxon>
        <taxon>Chitinophagia</taxon>
        <taxon>Chitinophagales</taxon>
        <taxon>Chitinophagaceae</taxon>
        <taxon>Chitinophaga</taxon>
    </lineage>
</organism>
<feature type="domain" description="Response regulatory" evidence="2">
    <location>
        <begin position="4"/>
        <end position="118"/>
    </location>
</feature>
<dbReference type="SUPFAM" id="SSF52172">
    <property type="entry name" value="CheY-like"/>
    <property type="match status" value="1"/>
</dbReference>
<sequence length="258" mass="29796">MSLRVVIIEDEPVTARSLRAMLQDIEPEYEVPAILGGVAESVEWLQRNMHACDLLFMDIRLSDGLSFDIFTQIDLSLPVIFITAYDDYALQAFKANGIDYILKPFDVDDLRAAITKFKRLRQPLNSTNGYETLLKMAAGMKEYPASYKQSFLVHLRDKLIPLPAAQISWFYTANELVYAGTMDNRQFVIEFTLEQLQQQLDPASFFRANRQFIVQRPAIQEVEFYFNGRLLLKVNPPAKEQILISKARVPEFKEWMNI</sequence>
<reference evidence="4 5" key="1">
    <citation type="submission" date="2022-04" db="EMBL/GenBank/DDBJ databases">
        <title>The arsenic-methylating capacity of Chitinophaga filiformis YT5 during chitin decomposition.</title>
        <authorList>
            <person name="Chen G."/>
            <person name="Liang Y."/>
        </authorList>
    </citation>
    <scope>NUCLEOTIDE SEQUENCE [LARGE SCALE GENOMIC DNA]</scope>
    <source>
        <strain evidence="4 5">YT5</strain>
    </source>
</reference>
<dbReference type="PROSITE" id="PS50110">
    <property type="entry name" value="RESPONSE_REGULATORY"/>
    <property type="match status" value="1"/>
</dbReference>
<dbReference type="PANTHER" id="PTHR37299">
    <property type="entry name" value="TRANSCRIPTIONAL REGULATOR-RELATED"/>
    <property type="match status" value="1"/>
</dbReference>
<evidence type="ECO:0000256" key="1">
    <source>
        <dbReference type="PROSITE-ProRule" id="PRU00169"/>
    </source>
</evidence>
<name>A0ABY4HWT5_CHIFI</name>
<protein>
    <submittedName>
        <fullName evidence="4">LytTR family DNA-binding domain-containing protein</fullName>
    </submittedName>
</protein>
<accession>A0ABY4HWT5</accession>
<dbReference type="InterPro" id="IPR001789">
    <property type="entry name" value="Sig_transdc_resp-reg_receiver"/>
</dbReference>
<evidence type="ECO:0000259" key="2">
    <source>
        <dbReference type="PROSITE" id="PS50110"/>
    </source>
</evidence>
<dbReference type="InterPro" id="IPR011006">
    <property type="entry name" value="CheY-like_superfamily"/>
</dbReference>
<dbReference type="Gene3D" id="2.40.50.1020">
    <property type="entry name" value="LytTr DNA-binding domain"/>
    <property type="match status" value="1"/>
</dbReference>
<dbReference type="InterPro" id="IPR007492">
    <property type="entry name" value="LytTR_DNA-bd_dom"/>
</dbReference>
<dbReference type="EMBL" id="CP095855">
    <property type="protein sequence ID" value="UPK68255.1"/>
    <property type="molecule type" value="Genomic_DNA"/>
</dbReference>
<evidence type="ECO:0000313" key="5">
    <source>
        <dbReference type="Proteomes" id="UP000830198"/>
    </source>
</evidence>
<dbReference type="PROSITE" id="PS50930">
    <property type="entry name" value="HTH_LYTTR"/>
    <property type="match status" value="1"/>
</dbReference>
<dbReference type="PANTHER" id="PTHR37299:SF1">
    <property type="entry name" value="STAGE 0 SPORULATION PROTEIN A HOMOLOG"/>
    <property type="match status" value="1"/>
</dbReference>
<proteinExistence type="predicted"/>
<dbReference type="Pfam" id="PF00072">
    <property type="entry name" value="Response_reg"/>
    <property type="match status" value="1"/>
</dbReference>
<feature type="domain" description="HTH LytTR-type" evidence="3">
    <location>
        <begin position="151"/>
        <end position="258"/>
    </location>
</feature>
<keyword evidence="4" id="KW-0238">DNA-binding</keyword>
<evidence type="ECO:0000313" key="4">
    <source>
        <dbReference type="EMBL" id="UPK68255.1"/>
    </source>
</evidence>
<dbReference type="GO" id="GO:0003677">
    <property type="term" value="F:DNA binding"/>
    <property type="evidence" value="ECO:0007669"/>
    <property type="project" value="UniProtKB-KW"/>
</dbReference>
<dbReference type="RefSeq" id="WP_247810632.1">
    <property type="nucleotide sequence ID" value="NZ_CP095855.1"/>
</dbReference>
<dbReference type="SMART" id="SM00448">
    <property type="entry name" value="REC"/>
    <property type="match status" value="1"/>
</dbReference>
<dbReference type="Proteomes" id="UP000830198">
    <property type="component" value="Chromosome"/>
</dbReference>
<feature type="modified residue" description="4-aspartylphosphate" evidence="1">
    <location>
        <position position="58"/>
    </location>
</feature>
<dbReference type="Pfam" id="PF04397">
    <property type="entry name" value="LytTR"/>
    <property type="match status" value="1"/>
</dbReference>